<dbReference type="Pfam" id="PF07883">
    <property type="entry name" value="Cupin_2"/>
    <property type="match status" value="1"/>
</dbReference>
<dbReference type="HOGENOM" id="CLU_155086_1_0_5"/>
<gene>
    <name evidence="2" type="ORF">R2601_02238</name>
</gene>
<dbReference type="CDD" id="cd02208">
    <property type="entry name" value="cupin_RmlC-like"/>
    <property type="match status" value="1"/>
</dbReference>
<dbReference type="Proteomes" id="UP000006230">
    <property type="component" value="Unassembled WGS sequence"/>
</dbReference>
<organism evidence="2 3">
    <name type="scientific">Salipiger bermudensis (strain DSM 26914 / JCM 13377 / KCTC 12554 / HTCC2601)</name>
    <name type="common">Pelagibaca bermudensis</name>
    <dbReference type="NCBI Taxonomy" id="314265"/>
    <lineage>
        <taxon>Bacteria</taxon>
        <taxon>Pseudomonadati</taxon>
        <taxon>Pseudomonadota</taxon>
        <taxon>Alphaproteobacteria</taxon>
        <taxon>Rhodobacterales</taxon>
        <taxon>Roseobacteraceae</taxon>
        <taxon>Salipiger</taxon>
    </lineage>
</organism>
<dbReference type="EMBL" id="AATQ01000001">
    <property type="protein sequence ID" value="EAU48354.1"/>
    <property type="molecule type" value="Genomic_DNA"/>
</dbReference>
<dbReference type="InterPro" id="IPR013096">
    <property type="entry name" value="Cupin_2"/>
</dbReference>
<protein>
    <recommendedName>
        <fullName evidence="1">Cupin type-2 domain-containing protein</fullName>
    </recommendedName>
</protein>
<comment type="caution">
    <text evidence="2">The sequence shown here is derived from an EMBL/GenBank/DDBJ whole genome shotgun (WGS) entry which is preliminary data.</text>
</comment>
<dbReference type="SUPFAM" id="SSF51182">
    <property type="entry name" value="RmlC-like cupins"/>
    <property type="match status" value="1"/>
</dbReference>
<sequence>MTDSPLALTWADWATKPETWNGTVEGHRLGTGISVMFYTTNEVGAGPGFHTHPYDEIFVIREGCAHFTVGDQEITAQKGDMLRAPAGVWHKFHNLGPGRLETTDLHLAPEITVTWPDQGDET</sequence>
<evidence type="ECO:0000259" key="1">
    <source>
        <dbReference type="Pfam" id="PF07883"/>
    </source>
</evidence>
<accession>Q0FX48</accession>
<reference evidence="2 3" key="1">
    <citation type="journal article" date="2010" name="J. Bacteriol.">
        <title>Genome sequences of Pelagibaca bermudensis HTCC2601T and Maritimibacter alkaliphilus HTCC2654T, the type strains of two marine Roseobacter genera.</title>
        <authorList>
            <person name="Thrash J.C."/>
            <person name="Cho J.C."/>
            <person name="Ferriera S."/>
            <person name="Johnson J."/>
            <person name="Vergin K.L."/>
            <person name="Giovannoni S.J."/>
        </authorList>
    </citation>
    <scope>NUCLEOTIDE SEQUENCE [LARGE SCALE GENOMIC DNA]</scope>
    <source>
        <strain evidence="3">DSM 26914 / JCM 13377 / KCTC 12554 / HTCC2601</strain>
    </source>
</reference>
<dbReference type="InterPro" id="IPR011051">
    <property type="entry name" value="RmlC_Cupin_sf"/>
</dbReference>
<name>Q0FX48_SALBH</name>
<dbReference type="InterPro" id="IPR014710">
    <property type="entry name" value="RmlC-like_jellyroll"/>
</dbReference>
<feature type="domain" description="Cupin type-2" evidence="1">
    <location>
        <begin position="42"/>
        <end position="102"/>
    </location>
</feature>
<dbReference type="STRING" id="314265.R2601_02238"/>
<dbReference type="RefSeq" id="WP_007801712.1">
    <property type="nucleotide sequence ID" value="NZ_DS022277.1"/>
</dbReference>
<evidence type="ECO:0000313" key="2">
    <source>
        <dbReference type="EMBL" id="EAU48354.1"/>
    </source>
</evidence>
<dbReference type="OrthoDB" id="9798709at2"/>
<keyword evidence="3" id="KW-1185">Reference proteome</keyword>
<dbReference type="Gene3D" id="2.60.120.10">
    <property type="entry name" value="Jelly Rolls"/>
    <property type="match status" value="1"/>
</dbReference>
<evidence type="ECO:0000313" key="3">
    <source>
        <dbReference type="Proteomes" id="UP000006230"/>
    </source>
</evidence>
<proteinExistence type="predicted"/>
<dbReference type="AlphaFoldDB" id="Q0FX48"/>
<dbReference type="eggNOG" id="COG0662">
    <property type="taxonomic scope" value="Bacteria"/>
</dbReference>